<reference evidence="4 5" key="1">
    <citation type="submission" date="2019-08" db="EMBL/GenBank/DDBJ databases">
        <title>Draft genome sequences of two oriental melons (Cucumis melo L. var makuwa).</title>
        <authorList>
            <person name="Kwon S.-Y."/>
        </authorList>
    </citation>
    <scope>NUCLEOTIDE SEQUENCE [LARGE SCALE GENOMIC DNA]</scope>
    <source>
        <strain evidence="5">cv. SW 3</strain>
        <tissue evidence="4">Leaf</tissue>
    </source>
</reference>
<dbReference type="OrthoDB" id="2499658at2759"/>
<protein>
    <submittedName>
        <fullName evidence="4">Mitochondrial protein</fullName>
    </submittedName>
</protein>
<proteinExistence type="predicted"/>
<dbReference type="InterPro" id="IPR036875">
    <property type="entry name" value="Znf_CCHC_sf"/>
</dbReference>
<evidence type="ECO:0000256" key="2">
    <source>
        <dbReference type="SAM" id="MobiDB-lite"/>
    </source>
</evidence>
<dbReference type="Pfam" id="PF07727">
    <property type="entry name" value="RVT_2"/>
    <property type="match status" value="1"/>
</dbReference>
<name>A0A5A7TXR0_CUCMM</name>
<evidence type="ECO:0000313" key="5">
    <source>
        <dbReference type="Proteomes" id="UP000321393"/>
    </source>
</evidence>
<sequence>MEKNYVARPISTILDGTNYITWAHQMRSFLIGRKLWRIVTGDITKPVKPTFPMKNTSKNNTEHNDANTSDIIVHEPTVEDIQYIERLEDWDSKNHQIITWLGNTSIPAIHTQFDTFDSAKELWNFLYTRFQSIGLAHYYQLHSTLVNLNQEVGQSVNEYLVTFQPIWTQLDQAKISPDHIRLIKVLMGLRSEYESVRAALLHRNPLPSLDAAVQEILFEEKRLGIVSSLPSDVALATTHIRQANETSFCKNCKLHGHKFANCPTIECRYCYKRGHILDNCPTRPPRPPSHSHKHKFSHKVGSSSVVAAATSSDITEPSSLQLTDLHDLLKQVLSSQSTALAVTPGTSWLLDSACCNHMTSDLSLLSSHSPVQSLPPIHSADGNPMSISHIGTVNTPTIKLSNTYHVQDSQTGQVIGTGRKVGRLFELTSLQHSPMFPAISASMTNNTLFQWPLRLGHASSNKLCSLTSTGLLNNVSQFSTFDCLHCKIAKQPALSFPTSPSLCDKPFGLIHSDIWGPAPCPTVNGFRCWGPISQRLRISRHVTFWVHRMFSSLSSFHTSLSSPHSFFTDPSTHLFPTPDSPSNTTPCSPLTSELTQSHTTSALPNLSSAPCEEPEHAPVRRSTRVRETPSHLKEYHCFSTIMSVVEPSSYKEASTNPLWQQAMDDELQALAKTHTWDYVDLPPARLVAKGYSQEYGIDYEETFAPVARMTSVSSLLAIAAAKQWPLLQMDVKNAFLHGTLSEEVYMKPPPGTTPPPQKVCLLRRALYGLKQAPRAWFATFSSTITQLRFTSSSHDSALFTRKTPNGIVLLLLYVDDMITTSDDSQAISDLQCYLAKYASDLINRSGITDSATFSTPLDPNVRLTPFDGVPLDDPTLYRPLVGSLIYLIVTRPDIAYAVHIVSQFMAAPRTIHFTAVLRILRYIKGTLGHGLQFSSQSSLVLYGFSDADWAGDPTDRRSTTGYCFYLGDALISWRSKKQSVVFRSSTESEYCALADATSELLWLRWLLTDMGAPQTSPTILHCDNRSAIQIAHDDVFHERTKHIENDCHFVRHHLQSNTLHLQPISTTDQPADIFTKALHSPRFTQLIHKLKVVSTLPS</sequence>
<evidence type="ECO:0000259" key="3">
    <source>
        <dbReference type="SMART" id="SM00343"/>
    </source>
</evidence>
<organism evidence="4 5">
    <name type="scientific">Cucumis melo var. makuwa</name>
    <name type="common">Oriental melon</name>
    <dbReference type="NCBI Taxonomy" id="1194695"/>
    <lineage>
        <taxon>Eukaryota</taxon>
        <taxon>Viridiplantae</taxon>
        <taxon>Streptophyta</taxon>
        <taxon>Embryophyta</taxon>
        <taxon>Tracheophyta</taxon>
        <taxon>Spermatophyta</taxon>
        <taxon>Magnoliopsida</taxon>
        <taxon>eudicotyledons</taxon>
        <taxon>Gunneridae</taxon>
        <taxon>Pentapetalae</taxon>
        <taxon>rosids</taxon>
        <taxon>fabids</taxon>
        <taxon>Cucurbitales</taxon>
        <taxon>Cucurbitaceae</taxon>
        <taxon>Benincaseae</taxon>
        <taxon>Cucumis</taxon>
    </lineage>
</organism>
<dbReference type="InterPro" id="IPR001878">
    <property type="entry name" value="Znf_CCHC"/>
</dbReference>
<dbReference type="PANTHER" id="PTHR11439">
    <property type="entry name" value="GAG-POL-RELATED RETROTRANSPOSON"/>
    <property type="match status" value="1"/>
</dbReference>
<dbReference type="GO" id="GO:0003676">
    <property type="term" value="F:nucleic acid binding"/>
    <property type="evidence" value="ECO:0007669"/>
    <property type="project" value="InterPro"/>
</dbReference>
<dbReference type="GO" id="GO:0008270">
    <property type="term" value="F:zinc ion binding"/>
    <property type="evidence" value="ECO:0007669"/>
    <property type="project" value="InterPro"/>
</dbReference>
<dbReference type="SMART" id="SM00343">
    <property type="entry name" value="ZnF_C2HC"/>
    <property type="match status" value="2"/>
</dbReference>
<feature type="compositionally biased region" description="Polar residues" evidence="2">
    <location>
        <begin position="580"/>
        <end position="608"/>
    </location>
</feature>
<evidence type="ECO:0000313" key="4">
    <source>
        <dbReference type="EMBL" id="KAA0047794.1"/>
    </source>
</evidence>
<feature type="compositionally biased region" description="Basic and acidic residues" evidence="2">
    <location>
        <begin position="613"/>
        <end position="626"/>
    </location>
</feature>
<dbReference type="InterPro" id="IPR013103">
    <property type="entry name" value="RVT_2"/>
</dbReference>
<dbReference type="Pfam" id="PF22936">
    <property type="entry name" value="Pol_BBD"/>
    <property type="match status" value="1"/>
</dbReference>
<keyword evidence="1" id="KW-0645">Protease</keyword>
<dbReference type="AlphaFoldDB" id="A0A5A7TXR0"/>
<dbReference type="SUPFAM" id="SSF56672">
    <property type="entry name" value="DNA/RNA polymerases"/>
    <property type="match status" value="1"/>
</dbReference>
<evidence type="ECO:0000256" key="1">
    <source>
        <dbReference type="ARBA" id="ARBA00022750"/>
    </source>
</evidence>
<dbReference type="Proteomes" id="UP000321393">
    <property type="component" value="Unassembled WGS sequence"/>
</dbReference>
<feature type="domain" description="CCHC-type" evidence="3">
    <location>
        <begin position="248"/>
        <end position="264"/>
    </location>
</feature>
<dbReference type="EMBL" id="SSTE01013041">
    <property type="protein sequence ID" value="KAA0047794.1"/>
    <property type="molecule type" value="Genomic_DNA"/>
</dbReference>
<comment type="caution">
    <text evidence="4">The sequence shown here is derived from an EMBL/GenBank/DDBJ whole genome shotgun (WGS) entry which is preliminary data.</text>
</comment>
<feature type="domain" description="CCHC-type" evidence="3">
    <location>
        <begin position="266"/>
        <end position="282"/>
    </location>
</feature>
<dbReference type="Pfam" id="PF14223">
    <property type="entry name" value="Retrotran_gag_2"/>
    <property type="match status" value="1"/>
</dbReference>
<dbReference type="InterPro" id="IPR054722">
    <property type="entry name" value="PolX-like_BBD"/>
</dbReference>
<dbReference type="Gene3D" id="4.10.60.10">
    <property type="entry name" value="Zinc finger, CCHC-type"/>
    <property type="match status" value="1"/>
</dbReference>
<keyword evidence="1" id="KW-0378">Hydrolase</keyword>
<gene>
    <name evidence="4" type="ORF">E6C27_scaffold133G00330</name>
</gene>
<keyword evidence="1" id="KW-0064">Aspartyl protease</keyword>
<feature type="region of interest" description="Disordered" evidence="2">
    <location>
        <begin position="577"/>
        <end position="626"/>
    </location>
</feature>
<accession>A0A5A7TXR0</accession>
<dbReference type="GO" id="GO:0004190">
    <property type="term" value="F:aspartic-type endopeptidase activity"/>
    <property type="evidence" value="ECO:0007669"/>
    <property type="project" value="UniProtKB-KW"/>
</dbReference>
<dbReference type="PANTHER" id="PTHR11439:SF461">
    <property type="entry name" value="OS10G0432200 PROTEIN"/>
    <property type="match status" value="1"/>
</dbReference>
<dbReference type="CDD" id="cd09272">
    <property type="entry name" value="RNase_HI_RT_Ty1"/>
    <property type="match status" value="1"/>
</dbReference>
<dbReference type="SUPFAM" id="SSF57756">
    <property type="entry name" value="Retrovirus zinc finger-like domains"/>
    <property type="match status" value="1"/>
</dbReference>
<dbReference type="InterPro" id="IPR043502">
    <property type="entry name" value="DNA/RNA_pol_sf"/>
</dbReference>